<dbReference type="InterPro" id="IPR036397">
    <property type="entry name" value="RNaseH_sf"/>
</dbReference>
<dbReference type="GO" id="GO:0004523">
    <property type="term" value="F:RNA-DNA hybrid ribonuclease activity"/>
    <property type="evidence" value="ECO:0007669"/>
    <property type="project" value="InterPro"/>
</dbReference>
<gene>
    <name evidence="2" type="ORF">RIF29_26725</name>
</gene>
<dbReference type="InterPro" id="IPR012337">
    <property type="entry name" value="RNaseH-like_sf"/>
</dbReference>
<evidence type="ECO:0000313" key="2">
    <source>
        <dbReference type="EMBL" id="KAK7260572.1"/>
    </source>
</evidence>
<dbReference type="Pfam" id="PF13456">
    <property type="entry name" value="RVT_3"/>
    <property type="match status" value="1"/>
</dbReference>
<dbReference type="PROSITE" id="PS50879">
    <property type="entry name" value="RNASE_H_1"/>
    <property type="match status" value="1"/>
</dbReference>
<dbReference type="CDD" id="cd06222">
    <property type="entry name" value="RNase_H_like"/>
    <property type="match status" value="1"/>
</dbReference>
<feature type="domain" description="RNase H type-1" evidence="1">
    <location>
        <begin position="105"/>
        <end position="172"/>
    </location>
</feature>
<dbReference type="GO" id="GO:0003676">
    <property type="term" value="F:nucleic acid binding"/>
    <property type="evidence" value="ECO:0007669"/>
    <property type="project" value="InterPro"/>
</dbReference>
<dbReference type="AlphaFoldDB" id="A0AAN9HZZ7"/>
<dbReference type="InterPro" id="IPR044730">
    <property type="entry name" value="RNase_H-like_dom_plant"/>
</dbReference>
<dbReference type="Gene3D" id="3.30.420.10">
    <property type="entry name" value="Ribonuclease H-like superfamily/Ribonuclease H"/>
    <property type="match status" value="1"/>
</dbReference>
<dbReference type="EMBL" id="JAYWIO010000005">
    <property type="protein sequence ID" value="KAK7260572.1"/>
    <property type="molecule type" value="Genomic_DNA"/>
</dbReference>
<evidence type="ECO:0000259" key="1">
    <source>
        <dbReference type="PROSITE" id="PS50879"/>
    </source>
</evidence>
<sequence>MAALPTNSLRYQCHTIDVDICSRCSEAPECVLHCLRNCPGPKQLVSGSLMGFVRDRYGECMANETMTLQHIQASISILLEDMYRGFHTSVHAPVSVCYVSWQHPNDNFIALNVDGSSLGNPGHAGYGGLIRNAQGEWLCGFVGVSNNIHMELLAVLHGLQLAWNSGYRYVVC</sequence>
<dbReference type="Proteomes" id="UP001372338">
    <property type="component" value="Unassembled WGS sequence"/>
</dbReference>
<dbReference type="InterPro" id="IPR002156">
    <property type="entry name" value="RNaseH_domain"/>
</dbReference>
<name>A0AAN9HZZ7_CROPI</name>
<dbReference type="SUPFAM" id="SSF53098">
    <property type="entry name" value="Ribonuclease H-like"/>
    <property type="match status" value="1"/>
</dbReference>
<dbReference type="PANTHER" id="PTHR47723:SF19">
    <property type="entry name" value="POLYNUCLEOTIDYL TRANSFERASE, RIBONUCLEASE H-LIKE SUPERFAMILY PROTEIN"/>
    <property type="match status" value="1"/>
</dbReference>
<organism evidence="2 3">
    <name type="scientific">Crotalaria pallida</name>
    <name type="common">Smooth rattlebox</name>
    <name type="synonym">Crotalaria striata</name>
    <dbReference type="NCBI Taxonomy" id="3830"/>
    <lineage>
        <taxon>Eukaryota</taxon>
        <taxon>Viridiplantae</taxon>
        <taxon>Streptophyta</taxon>
        <taxon>Embryophyta</taxon>
        <taxon>Tracheophyta</taxon>
        <taxon>Spermatophyta</taxon>
        <taxon>Magnoliopsida</taxon>
        <taxon>eudicotyledons</taxon>
        <taxon>Gunneridae</taxon>
        <taxon>Pentapetalae</taxon>
        <taxon>rosids</taxon>
        <taxon>fabids</taxon>
        <taxon>Fabales</taxon>
        <taxon>Fabaceae</taxon>
        <taxon>Papilionoideae</taxon>
        <taxon>50 kb inversion clade</taxon>
        <taxon>genistoids sensu lato</taxon>
        <taxon>core genistoids</taxon>
        <taxon>Crotalarieae</taxon>
        <taxon>Crotalaria</taxon>
    </lineage>
</organism>
<dbReference type="InterPro" id="IPR053151">
    <property type="entry name" value="RNase_H-like"/>
</dbReference>
<keyword evidence="3" id="KW-1185">Reference proteome</keyword>
<proteinExistence type="predicted"/>
<reference evidence="2 3" key="1">
    <citation type="submission" date="2024-01" db="EMBL/GenBank/DDBJ databases">
        <title>The genomes of 5 underutilized Papilionoideae crops provide insights into root nodulation and disease resistanc.</title>
        <authorList>
            <person name="Yuan L."/>
        </authorList>
    </citation>
    <scope>NUCLEOTIDE SEQUENCE [LARGE SCALE GENOMIC DNA]</scope>
    <source>
        <strain evidence="2">ZHUSHIDOU_FW_LH</strain>
        <tissue evidence="2">Leaf</tissue>
    </source>
</reference>
<protein>
    <recommendedName>
        <fullName evidence="1">RNase H type-1 domain-containing protein</fullName>
    </recommendedName>
</protein>
<evidence type="ECO:0000313" key="3">
    <source>
        <dbReference type="Proteomes" id="UP001372338"/>
    </source>
</evidence>
<dbReference type="PANTHER" id="PTHR47723">
    <property type="entry name" value="OS05G0353850 PROTEIN"/>
    <property type="match status" value="1"/>
</dbReference>
<comment type="caution">
    <text evidence="2">The sequence shown here is derived from an EMBL/GenBank/DDBJ whole genome shotgun (WGS) entry which is preliminary data.</text>
</comment>
<accession>A0AAN9HZZ7</accession>